<dbReference type="CDD" id="cd12148">
    <property type="entry name" value="fungal_TF_MHR"/>
    <property type="match status" value="1"/>
</dbReference>
<dbReference type="GO" id="GO:0003700">
    <property type="term" value="F:DNA-binding transcription factor activity"/>
    <property type="evidence" value="ECO:0007669"/>
    <property type="project" value="InterPro"/>
</dbReference>
<evidence type="ECO:0000259" key="3">
    <source>
        <dbReference type="SMART" id="SM00906"/>
    </source>
</evidence>
<organism evidence="4 5">
    <name type="scientific">Neohortaea acidophila</name>
    <dbReference type="NCBI Taxonomy" id="245834"/>
    <lineage>
        <taxon>Eukaryota</taxon>
        <taxon>Fungi</taxon>
        <taxon>Dikarya</taxon>
        <taxon>Ascomycota</taxon>
        <taxon>Pezizomycotina</taxon>
        <taxon>Dothideomycetes</taxon>
        <taxon>Dothideomycetidae</taxon>
        <taxon>Mycosphaerellales</taxon>
        <taxon>Teratosphaeriaceae</taxon>
        <taxon>Neohortaea</taxon>
    </lineage>
</organism>
<accession>A0A6A6PUG8</accession>
<protein>
    <recommendedName>
        <fullName evidence="3">Xylanolytic transcriptional activator regulatory domain-containing protein</fullName>
    </recommendedName>
</protein>
<dbReference type="InterPro" id="IPR007219">
    <property type="entry name" value="XnlR_reg_dom"/>
</dbReference>
<keyword evidence="1" id="KW-0539">Nucleus</keyword>
<evidence type="ECO:0000313" key="5">
    <source>
        <dbReference type="Proteomes" id="UP000799767"/>
    </source>
</evidence>
<dbReference type="Pfam" id="PF04082">
    <property type="entry name" value="Fungal_trans"/>
    <property type="match status" value="1"/>
</dbReference>
<gene>
    <name evidence="4" type="ORF">BDY17DRAFT_298013</name>
</gene>
<name>A0A6A6PUG8_9PEZI</name>
<evidence type="ECO:0000256" key="1">
    <source>
        <dbReference type="ARBA" id="ARBA00023242"/>
    </source>
</evidence>
<evidence type="ECO:0000313" key="4">
    <source>
        <dbReference type="EMBL" id="KAF2483748.1"/>
    </source>
</evidence>
<dbReference type="PANTHER" id="PTHR46910">
    <property type="entry name" value="TRANSCRIPTION FACTOR PDR1"/>
    <property type="match status" value="1"/>
</dbReference>
<dbReference type="GeneID" id="54474675"/>
<dbReference type="AlphaFoldDB" id="A0A6A6PUG8"/>
<evidence type="ECO:0000256" key="2">
    <source>
        <dbReference type="SAM" id="MobiDB-lite"/>
    </source>
</evidence>
<reference evidence="4" key="1">
    <citation type="journal article" date="2020" name="Stud. Mycol.">
        <title>101 Dothideomycetes genomes: a test case for predicting lifestyles and emergence of pathogens.</title>
        <authorList>
            <person name="Haridas S."/>
            <person name="Albert R."/>
            <person name="Binder M."/>
            <person name="Bloem J."/>
            <person name="Labutti K."/>
            <person name="Salamov A."/>
            <person name="Andreopoulos B."/>
            <person name="Baker S."/>
            <person name="Barry K."/>
            <person name="Bills G."/>
            <person name="Bluhm B."/>
            <person name="Cannon C."/>
            <person name="Castanera R."/>
            <person name="Culley D."/>
            <person name="Daum C."/>
            <person name="Ezra D."/>
            <person name="Gonzalez J."/>
            <person name="Henrissat B."/>
            <person name="Kuo A."/>
            <person name="Liang C."/>
            <person name="Lipzen A."/>
            <person name="Lutzoni F."/>
            <person name="Magnuson J."/>
            <person name="Mondo S."/>
            <person name="Nolan M."/>
            <person name="Ohm R."/>
            <person name="Pangilinan J."/>
            <person name="Park H.-J."/>
            <person name="Ramirez L."/>
            <person name="Alfaro M."/>
            <person name="Sun H."/>
            <person name="Tritt A."/>
            <person name="Yoshinaga Y."/>
            <person name="Zwiers L.-H."/>
            <person name="Turgeon B."/>
            <person name="Goodwin S."/>
            <person name="Spatafora J."/>
            <person name="Crous P."/>
            <person name="Grigoriev I."/>
        </authorList>
    </citation>
    <scope>NUCLEOTIDE SEQUENCE</scope>
    <source>
        <strain evidence="4">CBS 113389</strain>
    </source>
</reference>
<dbReference type="OrthoDB" id="103819at2759"/>
<dbReference type="RefSeq" id="XP_033590318.1">
    <property type="nucleotide sequence ID" value="XM_033733673.1"/>
</dbReference>
<dbReference type="PANTHER" id="PTHR46910:SF5">
    <property type="entry name" value="ZN(II)2CYS6 TRANSCRIPTION FACTOR (EUROFUNG)"/>
    <property type="match status" value="1"/>
</dbReference>
<dbReference type="GO" id="GO:0008270">
    <property type="term" value="F:zinc ion binding"/>
    <property type="evidence" value="ECO:0007669"/>
    <property type="project" value="InterPro"/>
</dbReference>
<dbReference type="GO" id="GO:0006351">
    <property type="term" value="P:DNA-templated transcription"/>
    <property type="evidence" value="ECO:0007669"/>
    <property type="project" value="InterPro"/>
</dbReference>
<keyword evidence="5" id="KW-1185">Reference proteome</keyword>
<dbReference type="Proteomes" id="UP000799767">
    <property type="component" value="Unassembled WGS sequence"/>
</dbReference>
<dbReference type="InterPro" id="IPR050987">
    <property type="entry name" value="AtrR-like"/>
</dbReference>
<sequence length="657" mass="72518">MPGSLRLVELMITIACRTETQGSKVQKHRVQVSKQYESKIDSIDHRLATIEQLLRRQAGSTPPSQTVSTPALSNGTSAYLDNDASVAPSTTLSISEDDASTHMQPAGYVGAQAESMAATSVLDQIIGRDPSVQHDAELTLALEQLRSIVHHNPSEASRSGPGLDPAPDVVEPGWDVVEPLLKRAKKGTPVSFSLVPPTLFGDFCTKCRDMYEKRRVCSPTEKLLIYAGLCNTCSEFTGEGDEGSILYHHRLARVFLSLLMKTLATFPLLTPASIEALEALIVATLTLIGMCKPSAGWSLICKAAQMCQKLGYNRLSRSSPSMDPMYNRQTMLFWITYSLDRNIAFRLGHTPAIQDYDIDTPMVTVHPDLSAGVIDVFTFWVDCGRIQGKICTQLYGPGASSLTSEERIRIAESLAEEMEQTHERKNKATMAMVARAQLSQGQRFEGPWIHGDHIMHFSTISTALYAIPYPHPAHFRAIEAARECLRISRDLSNCYLHNIYNWTICCHWVLLHAPITTFTGVFYNVIANPSDSQDDIKLLEDFVTSLAPARKLSEPIEKFYQLASAFVKVAQAYIRAKTQQPSMSNGSGQIDPSAGTDLNGQYPAELGYKAAGQQQQIMDPFESLQEWYSGNASLYTLLEQDLGGSGFEFMDESAWPG</sequence>
<dbReference type="GO" id="GO:0003677">
    <property type="term" value="F:DNA binding"/>
    <property type="evidence" value="ECO:0007669"/>
    <property type="project" value="InterPro"/>
</dbReference>
<feature type="domain" description="Xylanolytic transcriptional activator regulatory" evidence="3">
    <location>
        <begin position="296"/>
        <end position="369"/>
    </location>
</feature>
<feature type="region of interest" description="Disordered" evidence="2">
    <location>
        <begin position="55"/>
        <end position="83"/>
    </location>
</feature>
<proteinExistence type="predicted"/>
<feature type="compositionally biased region" description="Polar residues" evidence="2">
    <location>
        <begin position="58"/>
        <end position="79"/>
    </location>
</feature>
<dbReference type="EMBL" id="MU001635">
    <property type="protein sequence ID" value="KAF2483748.1"/>
    <property type="molecule type" value="Genomic_DNA"/>
</dbReference>
<dbReference type="SMART" id="SM00906">
    <property type="entry name" value="Fungal_trans"/>
    <property type="match status" value="1"/>
</dbReference>